<feature type="transmembrane region" description="Helical" evidence="5">
    <location>
        <begin position="117"/>
        <end position="134"/>
    </location>
</feature>
<comment type="subcellular location">
    <subcellularLocation>
        <location evidence="1">Membrane</location>
        <topology evidence="1">Multi-pass membrane protein</topology>
    </subcellularLocation>
</comment>
<dbReference type="AlphaFoldDB" id="A0A382JJ72"/>
<proteinExistence type="predicted"/>
<accession>A0A382JJ72</accession>
<evidence type="ECO:0000256" key="1">
    <source>
        <dbReference type="ARBA" id="ARBA00004141"/>
    </source>
</evidence>
<reference evidence="6" key="1">
    <citation type="submission" date="2018-05" db="EMBL/GenBank/DDBJ databases">
        <authorList>
            <person name="Lanie J.A."/>
            <person name="Ng W.-L."/>
            <person name="Kazmierczak K.M."/>
            <person name="Andrzejewski T.M."/>
            <person name="Davidsen T.M."/>
            <person name="Wayne K.J."/>
            <person name="Tettelin H."/>
            <person name="Glass J.I."/>
            <person name="Rusch D."/>
            <person name="Podicherti R."/>
            <person name="Tsui H.-C.T."/>
            <person name="Winkler M.E."/>
        </authorList>
    </citation>
    <scope>NUCLEOTIDE SEQUENCE</scope>
</reference>
<feature type="transmembrane region" description="Helical" evidence="5">
    <location>
        <begin position="37"/>
        <end position="57"/>
    </location>
</feature>
<evidence type="ECO:0000256" key="3">
    <source>
        <dbReference type="ARBA" id="ARBA00022989"/>
    </source>
</evidence>
<feature type="transmembrane region" description="Helical" evidence="5">
    <location>
        <begin position="77"/>
        <end position="96"/>
    </location>
</feature>
<name>A0A382JJ72_9ZZZZ</name>
<dbReference type="PANTHER" id="PTHR30238:SF4">
    <property type="entry name" value="SLL1022 PROTEIN"/>
    <property type="match status" value="1"/>
</dbReference>
<feature type="transmembrane region" description="Helical" evidence="5">
    <location>
        <begin position="177"/>
        <end position="196"/>
    </location>
</feature>
<gene>
    <name evidence="6" type="ORF">METZ01_LOCUS264603</name>
</gene>
<feature type="transmembrane region" description="Helical" evidence="5">
    <location>
        <begin position="146"/>
        <end position="165"/>
    </location>
</feature>
<protein>
    <recommendedName>
        <fullName evidence="7">Tellurium resistance protein TerC</fullName>
    </recommendedName>
</protein>
<organism evidence="6">
    <name type="scientific">marine metagenome</name>
    <dbReference type="NCBI Taxonomy" id="408172"/>
    <lineage>
        <taxon>unclassified sequences</taxon>
        <taxon>metagenomes</taxon>
        <taxon>ecological metagenomes</taxon>
    </lineage>
</organism>
<dbReference type="Pfam" id="PF03741">
    <property type="entry name" value="TerC"/>
    <property type="match status" value="1"/>
</dbReference>
<evidence type="ECO:0000256" key="4">
    <source>
        <dbReference type="ARBA" id="ARBA00023136"/>
    </source>
</evidence>
<dbReference type="GO" id="GO:0016020">
    <property type="term" value="C:membrane"/>
    <property type="evidence" value="ECO:0007669"/>
    <property type="project" value="UniProtKB-SubCell"/>
</dbReference>
<dbReference type="EMBL" id="UINC01074500">
    <property type="protein sequence ID" value="SVC11749.1"/>
    <property type="molecule type" value="Genomic_DNA"/>
</dbReference>
<dbReference type="PANTHER" id="PTHR30238">
    <property type="entry name" value="MEMBRANE BOUND PREDICTED REDOX MODULATOR"/>
    <property type="match status" value="1"/>
</dbReference>
<keyword evidence="2 5" id="KW-0812">Transmembrane</keyword>
<evidence type="ECO:0000256" key="5">
    <source>
        <dbReference type="SAM" id="Phobius"/>
    </source>
</evidence>
<evidence type="ECO:0008006" key="7">
    <source>
        <dbReference type="Google" id="ProtNLM"/>
    </source>
</evidence>
<evidence type="ECO:0000256" key="2">
    <source>
        <dbReference type="ARBA" id="ARBA00022692"/>
    </source>
</evidence>
<keyword evidence="3 5" id="KW-1133">Transmembrane helix</keyword>
<evidence type="ECO:0000313" key="6">
    <source>
        <dbReference type="EMBL" id="SVC11749.1"/>
    </source>
</evidence>
<feature type="transmembrane region" description="Helical" evidence="5">
    <location>
        <begin position="216"/>
        <end position="235"/>
    </location>
</feature>
<keyword evidence="4 5" id="KW-0472">Membrane</keyword>
<sequence length="245" mass="27841">MGLLTLLQAVLGFDNLLYISIESKRAPLEKQAEVRRWGIGIAILLRIVLLYIVTKLIHSFHNTIAHISFFDIIKGEFNLHSIIVIFGGVFIIYTAMKEILHMMVLSDHEPEDEHSKSMGMIIFLIVAMNVVFSFDSILSAMALTEVFWVMASAIVIGGLLMIWMADRVAQFLEKNRMYEVLGLFILFVVGIMLLSDGGHMAHLYLFGHEITPMSKATFYFIIGIMILIDIVQTRYQKNLLLSAKR</sequence>
<dbReference type="InterPro" id="IPR005496">
    <property type="entry name" value="Integral_membrane_TerC"/>
</dbReference>